<evidence type="ECO:0000313" key="1">
    <source>
        <dbReference type="EMBL" id="WQF84054.1"/>
    </source>
</evidence>
<dbReference type="AlphaFoldDB" id="A0AAX4IMF9"/>
<proteinExistence type="predicted"/>
<reference evidence="2" key="1">
    <citation type="journal article" date="2023" name="bioRxiv">
        <title>Complete genome of the Medicago anthracnose fungus, Colletotrichum destructivum, reveals a mini-chromosome-like region within a core chromosome.</title>
        <authorList>
            <person name="Lapalu N."/>
            <person name="Simon A."/>
            <person name="Lu A."/>
            <person name="Plaumann P.-L."/>
            <person name="Amselem J."/>
            <person name="Pigne S."/>
            <person name="Auger A."/>
            <person name="Koch C."/>
            <person name="Dallery J.-F."/>
            <person name="O'Connell R.J."/>
        </authorList>
    </citation>
    <scope>NUCLEOTIDE SEQUENCE [LARGE SCALE GENOMIC DNA]</scope>
    <source>
        <strain evidence="2">CBS 520.97</strain>
    </source>
</reference>
<organism evidence="1 2">
    <name type="scientific">Colletotrichum destructivum</name>
    <dbReference type="NCBI Taxonomy" id="34406"/>
    <lineage>
        <taxon>Eukaryota</taxon>
        <taxon>Fungi</taxon>
        <taxon>Dikarya</taxon>
        <taxon>Ascomycota</taxon>
        <taxon>Pezizomycotina</taxon>
        <taxon>Sordariomycetes</taxon>
        <taxon>Hypocreomycetidae</taxon>
        <taxon>Glomerellales</taxon>
        <taxon>Glomerellaceae</taxon>
        <taxon>Colletotrichum</taxon>
        <taxon>Colletotrichum destructivum species complex</taxon>
    </lineage>
</organism>
<dbReference type="EMBL" id="CP137309">
    <property type="protein sequence ID" value="WQF84054.1"/>
    <property type="molecule type" value="Genomic_DNA"/>
</dbReference>
<evidence type="ECO:0000313" key="2">
    <source>
        <dbReference type="Proteomes" id="UP001322277"/>
    </source>
</evidence>
<sequence>MELLLVNDQDWDEVRIGISKALYTTCLSSVSNQGSFARACQASHMLGKVIRHTAARNESGLNADLTTEAFGLRSALTALHQAVVEETNTRQLVASRDAKGMIALSICCSTRFLLYHQYCCNDLSRTAVPEPSARDTEFQQVALTSIPGLIISTMPFILRAEPKSSVNSAEPVLRSNLMRMVC</sequence>
<dbReference type="Proteomes" id="UP001322277">
    <property type="component" value="Chromosome 5"/>
</dbReference>
<protein>
    <submittedName>
        <fullName evidence="1">Uncharacterized protein</fullName>
    </submittedName>
</protein>
<dbReference type="GeneID" id="87945571"/>
<gene>
    <name evidence="1" type="ORF">CDEST_09068</name>
</gene>
<accession>A0AAX4IMF9</accession>
<name>A0AAX4IMF9_9PEZI</name>
<keyword evidence="2" id="KW-1185">Reference proteome</keyword>
<dbReference type="RefSeq" id="XP_062781278.1">
    <property type="nucleotide sequence ID" value="XM_062925227.1"/>
</dbReference>
<dbReference type="KEGG" id="cdet:87945571"/>